<organism evidence="10 11">
    <name type="scientific">Terrabacter terrigena</name>
    <dbReference type="NCBI Taxonomy" id="574718"/>
    <lineage>
        <taxon>Bacteria</taxon>
        <taxon>Bacillati</taxon>
        <taxon>Actinomycetota</taxon>
        <taxon>Actinomycetes</taxon>
        <taxon>Micrococcales</taxon>
        <taxon>Intrasporangiaceae</taxon>
        <taxon>Terrabacter</taxon>
    </lineage>
</organism>
<gene>
    <name evidence="10" type="ORF">ACFQ2V_08645</name>
</gene>
<evidence type="ECO:0000259" key="8">
    <source>
        <dbReference type="Pfam" id="PF07005"/>
    </source>
</evidence>
<reference evidence="11" key="1">
    <citation type="journal article" date="2019" name="Int. J. Syst. Evol. Microbiol.">
        <title>The Global Catalogue of Microorganisms (GCM) 10K type strain sequencing project: providing services to taxonomists for standard genome sequencing and annotation.</title>
        <authorList>
            <consortium name="The Broad Institute Genomics Platform"/>
            <consortium name="The Broad Institute Genome Sequencing Center for Infectious Disease"/>
            <person name="Wu L."/>
            <person name="Ma J."/>
        </authorList>
    </citation>
    <scope>NUCLEOTIDE SEQUENCE [LARGE SCALE GENOMIC DNA]</scope>
    <source>
        <strain evidence="11">CCUG 57508</strain>
    </source>
</reference>
<dbReference type="InterPro" id="IPR010737">
    <property type="entry name" value="4-carb_acid_sugar_kinase_N"/>
</dbReference>
<dbReference type="RefSeq" id="WP_386052264.1">
    <property type="nucleotide sequence ID" value="NZ_JBHTKH010000004.1"/>
</dbReference>
<comment type="similarity">
    <text evidence="1">Belongs to the four-carbon acid sugar kinase family.</text>
</comment>
<feature type="compositionally biased region" description="Basic and acidic residues" evidence="7">
    <location>
        <begin position="239"/>
        <end position="268"/>
    </location>
</feature>
<comment type="caution">
    <text evidence="10">The sequence shown here is derived from an EMBL/GenBank/DDBJ whole genome shotgun (WGS) entry which is preliminary data.</text>
</comment>
<dbReference type="Gene3D" id="3.40.980.20">
    <property type="entry name" value="Four-carbon acid sugar kinase, nucleotide binding domain"/>
    <property type="match status" value="1"/>
</dbReference>
<keyword evidence="5" id="KW-0067">ATP-binding</keyword>
<evidence type="ECO:0000256" key="1">
    <source>
        <dbReference type="ARBA" id="ARBA00005715"/>
    </source>
</evidence>
<evidence type="ECO:0000256" key="7">
    <source>
        <dbReference type="SAM" id="MobiDB-lite"/>
    </source>
</evidence>
<feature type="domain" description="Four-carbon acid sugar kinase nucleotide binding" evidence="9">
    <location>
        <begin position="278"/>
        <end position="420"/>
    </location>
</feature>
<dbReference type="InterPro" id="IPR031475">
    <property type="entry name" value="NBD_C"/>
</dbReference>
<evidence type="ECO:0000256" key="3">
    <source>
        <dbReference type="ARBA" id="ARBA00022741"/>
    </source>
</evidence>
<feature type="region of interest" description="Disordered" evidence="7">
    <location>
        <begin position="239"/>
        <end position="273"/>
    </location>
</feature>
<feature type="region of interest" description="Disordered" evidence="7">
    <location>
        <begin position="432"/>
        <end position="463"/>
    </location>
</feature>
<name>A0ABW3MY65_9MICO</name>
<evidence type="ECO:0000256" key="4">
    <source>
        <dbReference type="ARBA" id="ARBA00022777"/>
    </source>
</evidence>
<dbReference type="InterPro" id="IPR037051">
    <property type="entry name" value="4-carb_acid_sugar_kinase_N_sf"/>
</dbReference>
<dbReference type="Pfam" id="PF17042">
    <property type="entry name" value="NBD_C"/>
    <property type="match status" value="1"/>
</dbReference>
<feature type="compositionally biased region" description="Polar residues" evidence="7">
    <location>
        <begin position="432"/>
        <end position="443"/>
    </location>
</feature>
<keyword evidence="4 10" id="KW-0418">Kinase</keyword>
<evidence type="ECO:0000259" key="9">
    <source>
        <dbReference type="Pfam" id="PF17042"/>
    </source>
</evidence>
<evidence type="ECO:0000256" key="6">
    <source>
        <dbReference type="ARBA" id="ARBA00023277"/>
    </source>
</evidence>
<dbReference type="Gene3D" id="3.40.50.10840">
    <property type="entry name" value="Putative sugar-binding, N-terminal domain"/>
    <property type="match status" value="1"/>
</dbReference>
<protein>
    <submittedName>
        <fullName evidence="10">Four-carbon acid sugar kinase family protein</fullName>
    </submittedName>
</protein>
<dbReference type="SUPFAM" id="SSF142764">
    <property type="entry name" value="YgbK-like"/>
    <property type="match status" value="1"/>
</dbReference>
<accession>A0ABW3MY65</accession>
<keyword evidence="2" id="KW-0808">Transferase</keyword>
<feature type="domain" description="Four-carbon acid sugar kinase N-terminal" evidence="8">
    <location>
        <begin position="6"/>
        <end position="232"/>
    </location>
</feature>
<dbReference type="EMBL" id="JBHTKH010000004">
    <property type="protein sequence ID" value="MFD1054369.1"/>
    <property type="molecule type" value="Genomic_DNA"/>
</dbReference>
<dbReference type="GO" id="GO:0016301">
    <property type="term" value="F:kinase activity"/>
    <property type="evidence" value="ECO:0007669"/>
    <property type="project" value="UniProtKB-KW"/>
</dbReference>
<keyword evidence="11" id="KW-1185">Reference proteome</keyword>
<keyword evidence="3" id="KW-0547">Nucleotide-binding</keyword>
<evidence type="ECO:0000313" key="10">
    <source>
        <dbReference type="EMBL" id="MFD1054369.1"/>
    </source>
</evidence>
<keyword evidence="6" id="KW-0119">Carbohydrate metabolism</keyword>
<evidence type="ECO:0000256" key="5">
    <source>
        <dbReference type="ARBA" id="ARBA00022840"/>
    </source>
</evidence>
<proteinExistence type="inferred from homology"/>
<sequence>MAAPALAVVADDLSGAAECAVHALLRVSRSSVALAPAPDAHRDSPAAVASETASSDATCVTVDTDSRRLTQEAAVRAVRAAARLVAAAPVVVKKVDSLLRGHVGAEVAALAQELGRTPVVAVANPGLHRIVRDGVLHVAGTPLHQTDLWDVEPTPAPTAVSEALRPLRTVVVPQATVALGVDAVAEALAHARASGLVAVCDAATETDLETVHAAATGSTPEALLVGSGALAAVAARALPLERPDPEPRHGAPSDGTAHDGETEPRPGADSEPAPSVLFVLGTRAPGLADQLAHLRAAHSVHTLLVRPDDLLTDPEHVRRHLGAALPGGVVVVTLDPTAPADPSRARRLAEALADAVAPAADAYDALFLSGGETARAVLDRLGVHALEVVTQIETGTVVSTRPGGRTVVTRPGSFGRPQSLVAVATHLLGSGPTTCPQASSPALTVSTTQSATAPSSATTKENP</sequence>
<evidence type="ECO:0000313" key="11">
    <source>
        <dbReference type="Proteomes" id="UP001597046"/>
    </source>
</evidence>
<feature type="compositionally biased region" description="Low complexity" evidence="7">
    <location>
        <begin position="444"/>
        <end position="463"/>
    </location>
</feature>
<evidence type="ECO:0000256" key="2">
    <source>
        <dbReference type="ARBA" id="ARBA00022679"/>
    </source>
</evidence>
<dbReference type="InterPro" id="IPR042213">
    <property type="entry name" value="NBD_C_sf"/>
</dbReference>
<dbReference type="Pfam" id="PF07005">
    <property type="entry name" value="SBD_N"/>
    <property type="match status" value="1"/>
</dbReference>
<dbReference type="Proteomes" id="UP001597046">
    <property type="component" value="Unassembled WGS sequence"/>
</dbReference>